<comment type="function">
    <text evidence="9">Phosphorylase is an important allosteric enzyme in carbohydrate metabolism. Enzymes from different sources differ in their regulatory mechanisms and in their natural substrates. However, all known phosphorylases share catalytic and structural properties.</text>
</comment>
<keyword evidence="6 11" id="KW-0808">Transferase</keyword>
<keyword evidence="4" id="KW-0321">Glycogen metabolism</keyword>
<evidence type="ECO:0000313" key="15">
    <source>
        <dbReference type="Proteomes" id="UP000231990"/>
    </source>
</evidence>
<reference evidence="14 15" key="1">
    <citation type="submission" date="2017-07" db="EMBL/GenBank/DDBJ databases">
        <title>Leptospira spp. isolated from tropical soils.</title>
        <authorList>
            <person name="Thibeaux R."/>
            <person name="Iraola G."/>
            <person name="Ferres I."/>
            <person name="Bierque E."/>
            <person name="Girault D."/>
            <person name="Soupe-Gilbert M.-E."/>
            <person name="Picardeau M."/>
            <person name="Goarant C."/>
        </authorList>
    </citation>
    <scope>NUCLEOTIDE SEQUENCE [LARGE SCALE GENOMIC DNA]</scope>
    <source>
        <strain evidence="13 15">FH1-B-B1</strain>
        <strain evidence="12 14">FH1-B-C1</strain>
    </source>
</reference>
<organism evidence="13 15">
    <name type="scientific">Leptospira perolatii</name>
    <dbReference type="NCBI Taxonomy" id="2023191"/>
    <lineage>
        <taxon>Bacteria</taxon>
        <taxon>Pseudomonadati</taxon>
        <taxon>Spirochaetota</taxon>
        <taxon>Spirochaetia</taxon>
        <taxon>Leptospirales</taxon>
        <taxon>Leptospiraceae</taxon>
        <taxon>Leptospira</taxon>
    </lineage>
</organism>
<keyword evidence="5 11" id="KW-0328">Glycosyltransferase</keyword>
<evidence type="ECO:0000256" key="1">
    <source>
        <dbReference type="ARBA" id="ARBA00001275"/>
    </source>
</evidence>
<evidence type="ECO:0000256" key="8">
    <source>
        <dbReference type="ARBA" id="ARBA00023277"/>
    </source>
</evidence>
<dbReference type="SUPFAM" id="SSF53756">
    <property type="entry name" value="UDP-Glycosyltransferase/glycogen phosphorylase"/>
    <property type="match status" value="1"/>
</dbReference>
<evidence type="ECO:0000256" key="10">
    <source>
        <dbReference type="PIRSR" id="PIRSR000460-1"/>
    </source>
</evidence>
<evidence type="ECO:0000313" key="12">
    <source>
        <dbReference type="EMBL" id="PJZ69707.1"/>
    </source>
</evidence>
<sequence length="834" mass="96716">MLGKHEKLWKLYDLDPKIGLRSFRLNFIRRLEYDVGKYKRNTKNSDIYQALALTIRDTLINRWNEVQESYRLKKTKRIYYISMEFLVGTLLESNLVNIGMREIATGALIDFGYDLEMIAKEEHDAALGNGGLGRLAACFLESMATLDLPSQGCGIRYEYGIFHQQIQDGYQKEAPDNWLSHENPWEISRLDLSYPVHFYGHLKDKVSLDGSSKWIWVPGETVIAQAYDMLVPGFNTRTVTNLRLWKAKSGEEFNFDYFNHGDYLRAVEDKEKSENITKVLYPNDNILQGKELRLKQEYLLVSATLQDAMRTFLEEEGTCWERFPERVFFQLNDTHPTLAIPECMRLLIDRHGLQWEEAWSITTQCFGYTNHTIMPEALETWSIDLFGWILPRHLEIIYAINYNFLEGLRKRGVSEDVIKRLSIVEESTPKKIRMAHLAIVGSKKVNGVARIHTELIKKKLFPEFHSIFSHKFENKTNGITYRRWLLTANQRMSEVITRRIGNKWYSDLSKISKLEEFSADPSFQREWMITRKENKVRLATVIQSKCDVTVDPNSMFDVHVKRIHEYKRQHLNALRLIHDYYNIKENPSLDYTPRTVIFAGKAAPGYYLAKLIIKLIHSIADVINNDKQIGDRLKVVFLPDYRVSLAELIFPAADLSEQISTAGTEASGTGNMKFMLNGALTIGTMDGANIEIYEEVGDHNIFIFGKTIEELEELKRAGYFPTGIYESNPMVRTVLDEIMTGKFYGGKKDLFKDIFLSLTKGGDPYFLLADFESYLSIQEKVAIEFKDKFNWNRRAIINMARSGRFSADRTVQEYAKEIWEISPVRQKEPRIKAV</sequence>
<accession>A0A2M9ZNV1</accession>
<keyword evidence="14" id="KW-1185">Reference proteome</keyword>
<dbReference type="Proteomes" id="UP000231990">
    <property type="component" value="Unassembled WGS sequence"/>
</dbReference>
<dbReference type="InterPro" id="IPR035090">
    <property type="entry name" value="Pyridoxal_P_attach_site"/>
</dbReference>
<dbReference type="OrthoDB" id="9760804at2"/>
<dbReference type="GO" id="GO:0005980">
    <property type="term" value="P:glycogen catabolic process"/>
    <property type="evidence" value="ECO:0007669"/>
    <property type="project" value="TreeGrafter"/>
</dbReference>
<comment type="catalytic activity">
    <reaction evidence="1 11">
        <text>[(1-&gt;4)-alpha-D-glucosyl](n) + phosphate = [(1-&gt;4)-alpha-D-glucosyl](n-1) + alpha-D-glucose 1-phosphate</text>
        <dbReference type="Rhea" id="RHEA:41732"/>
        <dbReference type="Rhea" id="RHEA-COMP:9584"/>
        <dbReference type="Rhea" id="RHEA-COMP:9586"/>
        <dbReference type="ChEBI" id="CHEBI:15444"/>
        <dbReference type="ChEBI" id="CHEBI:43474"/>
        <dbReference type="ChEBI" id="CHEBI:58601"/>
        <dbReference type="EC" id="2.4.1.1"/>
    </reaction>
</comment>
<evidence type="ECO:0000256" key="4">
    <source>
        <dbReference type="ARBA" id="ARBA00022600"/>
    </source>
</evidence>
<keyword evidence="8 11" id="KW-0119">Carbohydrate metabolism</keyword>
<evidence type="ECO:0000256" key="3">
    <source>
        <dbReference type="ARBA" id="ARBA00006047"/>
    </source>
</evidence>
<dbReference type="AlphaFoldDB" id="A0A2M9ZNV1"/>
<dbReference type="GO" id="GO:0005737">
    <property type="term" value="C:cytoplasm"/>
    <property type="evidence" value="ECO:0007669"/>
    <property type="project" value="TreeGrafter"/>
</dbReference>
<dbReference type="Pfam" id="PF00343">
    <property type="entry name" value="Phosphorylase"/>
    <property type="match status" value="1"/>
</dbReference>
<gene>
    <name evidence="12" type="ORF">CH360_10435</name>
    <name evidence="13" type="ORF">CH373_09290</name>
</gene>
<dbReference type="FunFam" id="3.40.50.2000:FF:000002">
    <property type="entry name" value="Alpha-1,4 glucan phosphorylase"/>
    <property type="match status" value="1"/>
</dbReference>
<dbReference type="InterPro" id="IPR011833">
    <property type="entry name" value="Glycg_phsphrylas"/>
</dbReference>
<comment type="cofactor">
    <cofactor evidence="2 11">
        <name>pyridoxal 5'-phosphate</name>
        <dbReference type="ChEBI" id="CHEBI:597326"/>
    </cofactor>
</comment>
<evidence type="ECO:0000313" key="13">
    <source>
        <dbReference type="EMBL" id="PJZ73714.1"/>
    </source>
</evidence>
<name>A0A2M9ZNV1_9LEPT</name>
<evidence type="ECO:0000256" key="2">
    <source>
        <dbReference type="ARBA" id="ARBA00001933"/>
    </source>
</evidence>
<evidence type="ECO:0000256" key="11">
    <source>
        <dbReference type="RuleBase" id="RU000587"/>
    </source>
</evidence>
<dbReference type="RefSeq" id="WP_100713990.1">
    <property type="nucleotide sequence ID" value="NZ_NPDY01000008.1"/>
</dbReference>
<dbReference type="PANTHER" id="PTHR11468:SF3">
    <property type="entry name" value="GLYCOGEN PHOSPHORYLASE, LIVER FORM"/>
    <property type="match status" value="1"/>
</dbReference>
<dbReference type="PROSITE" id="PS00102">
    <property type="entry name" value="PHOSPHORYLASE"/>
    <property type="match status" value="1"/>
</dbReference>
<evidence type="ECO:0000256" key="7">
    <source>
        <dbReference type="ARBA" id="ARBA00022898"/>
    </source>
</evidence>
<dbReference type="Proteomes" id="UP000231962">
    <property type="component" value="Unassembled WGS sequence"/>
</dbReference>
<dbReference type="FunFam" id="3.40.50.2000:FF:000005">
    <property type="entry name" value="Alpha-1,4 glucan phosphorylase"/>
    <property type="match status" value="1"/>
</dbReference>
<dbReference type="PANTHER" id="PTHR11468">
    <property type="entry name" value="GLYCOGEN PHOSPHORYLASE"/>
    <property type="match status" value="1"/>
</dbReference>
<evidence type="ECO:0000256" key="5">
    <source>
        <dbReference type="ARBA" id="ARBA00022676"/>
    </source>
</evidence>
<keyword evidence="7 10" id="KW-0663">Pyridoxal phosphate</keyword>
<comment type="similarity">
    <text evidence="3 11">Belongs to the glycogen phosphorylase family.</text>
</comment>
<dbReference type="EMBL" id="NPDZ01000004">
    <property type="protein sequence ID" value="PJZ73714.1"/>
    <property type="molecule type" value="Genomic_DNA"/>
</dbReference>
<dbReference type="EMBL" id="NPDY01000008">
    <property type="protein sequence ID" value="PJZ69707.1"/>
    <property type="molecule type" value="Genomic_DNA"/>
</dbReference>
<comment type="function">
    <text evidence="11">Allosteric enzyme that catalyzes the rate-limiting step in glycogen catabolism, the phosphorolytic cleavage of glycogen to produce glucose-1-phosphate, and plays a central role in maintaining cellular and organismal glucose homeostasis.</text>
</comment>
<dbReference type="PIRSF" id="PIRSF000460">
    <property type="entry name" value="Pprylas_GlgP"/>
    <property type="match status" value="1"/>
</dbReference>
<feature type="modified residue" description="N6-(pyridoxal phosphate)lysine" evidence="10">
    <location>
        <position position="673"/>
    </location>
</feature>
<evidence type="ECO:0000313" key="14">
    <source>
        <dbReference type="Proteomes" id="UP000231962"/>
    </source>
</evidence>
<dbReference type="GO" id="GO:0008184">
    <property type="term" value="F:glycogen phosphorylase activity"/>
    <property type="evidence" value="ECO:0007669"/>
    <property type="project" value="InterPro"/>
</dbReference>
<dbReference type="Gene3D" id="3.40.50.2000">
    <property type="entry name" value="Glycogen Phosphorylase B"/>
    <property type="match status" value="2"/>
</dbReference>
<dbReference type="GO" id="GO:0030170">
    <property type="term" value="F:pyridoxal phosphate binding"/>
    <property type="evidence" value="ECO:0007669"/>
    <property type="project" value="InterPro"/>
</dbReference>
<comment type="caution">
    <text evidence="13">The sequence shown here is derived from an EMBL/GenBank/DDBJ whole genome shotgun (WGS) entry which is preliminary data.</text>
</comment>
<proteinExistence type="inferred from homology"/>
<dbReference type="EC" id="2.4.1.1" evidence="11"/>
<protein>
    <recommendedName>
        <fullName evidence="11">Alpha-1,4 glucan phosphorylase</fullName>
        <ecNumber evidence="11">2.4.1.1</ecNumber>
    </recommendedName>
</protein>
<evidence type="ECO:0000256" key="9">
    <source>
        <dbReference type="ARBA" id="ARBA00025174"/>
    </source>
</evidence>
<dbReference type="CDD" id="cd04300">
    <property type="entry name" value="GT35_Glycogen_Phosphorylase"/>
    <property type="match status" value="1"/>
</dbReference>
<dbReference type="InterPro" id="IPR000811">
    <property type="entry name" value="Glyco_trans_35"/>
</dbReference>
<dbReference type="NCBIfam" id="TIGR02093">
    <property type="entry name" value="P_ylase"/>
    <property type="match status" value="1"/>
</dbReference>
<evidence type="ECO:0000256" key="6">
    <source>
        <dbReference type="ARBA" id="ARBA00022679"/>
    </source>
</evidence>